<evidence type="ECO:0000313" key="4">
    <source>
        <dbReference type="WBParaSite" id="SRDH1_81790.1"/>
    </source>
</evidence>
<feature type="region of interest" description="Disordered" evidence="2">
    <location>
        <begin position="22"/>
        <end position="94"/>
    </location>
</feature>
<evidence type="ECO:0000256" key="2">
    <source>
        <dbReference type="SAM" id="MobiDB-lite"/>
    </source>
</evidence>
<dbReference type="AlphaFoldDB" id="A0AA85G900"/>
<evidence type="ECO:0000313" key="5">
    <source>
        <dbReference type="WBParaSite" id="SRDH1_81790.4"/>
    </source>
</evidence>
<feature type="coiled-coil region" evidence="1">
    <location>
        <begin position="113"/>
        <end position="210"/>
    </location>
</feature>
<evidence type="ECO:0000256" key="1">
    <source>
        <dbReference type="SAM" id="Coils"/>
    </source>
</evidence>
<feature type="coiled-coil region" evidence="1">
    <location>
        <begin position="235"/>
        <end position="287"/>
    </location>
</feature>
<dbReference type="WBParaSite" id="SRDH1_81790.1">
    <property type="protein sequence ID" value="SRDH1_81790.1"/>
    <property type="gene ID" value="SRDH1_81790"/>
</dbReference>
<protein>
    <recommendedName>
        <fullName evidence="6">Lebercilin domain-containing protein</fullName>
    </recommendedName>
</protein>
<feature type="compositionally biased region" description="Low complexity" evidence="2">
    <location>
        <begin position="445"/>
        <end position="458"/>
    </location>
</feature>
<dbReference type="Proteomes" id="UP000050792">
    <property type="component" value="Unassembled WGS sequence"/>
</dbReference>
<proteinExistence type="predicted"/>
<sequence length="718" mass="83615">MCNLLPNYQVTADCSEAYETDSDFSYSEDKDLKSSKAPKQKSKQNKGYNPSTKSSLKNISYKSKLSQHNPTIKPSSQSRFDHISSTSSSKKPNINNKFSSGFLERWESNQLALANANSLIVQLNKELKDCKLELKTLQRQYKMQAVRLDKAIGQEADMPQIVDRLNSEIRTLQIRLRDKTLQSSADQRKISELQQRIYLLEKTFDEKTNQSQYTDEGSVISHKRNNKTHDISIELQEEKKKNSQLKHQLDLLTKSHKQQINMNNEKLRSLQQEYRHLEAKLYEKTQQLQEKTKLLELQNVYSHRIPRKNITVGHLPTLSFTCSTNDIDNYIDDNKEEIQKSNNQLIDQNKCNSGDKHSSMLPQINANDYNHNKINVDVSSSSQNVDRCDRLQQLPNIQNDMESNLEANQLMMMNGKVRKLSNHEHVLEYKKENSSQEVIQNHQTNESNLQSNKVNNNNDTEVKSMNGLTGKLQNNDLPINHNEMSKNNHSIQLDSNSKENELTYENHIYTTTKMNHESNTDRKNIKEMTKNEIEERKYKNHLVQTLQEIDKKEINNKHYENHISSQSNLLHNPINNSVMNNTGKTREEELWNDLFGSIKDKVHETSEVINQHQPSNDEILLKNNYNIVNEYTHNSNYKTGINQENNNDNDKNHLFTSKSPSWLTFHKTVNQLSNEFNMTDNRNSLNNIEHRTFNNNRFNHITTSQLDNIDTDIEVLQI</sequence>
<dbReference type="WBParaSite" id="SRDH1_81790.4">
    <property type="protein sequence ID" value="SRDH1_81790.4"/>
    <property type="gene ID" value="SRDH1_81790"/>
</dbReference>
<organism evidence="3 5">
    <name type="scientific">Schistosoma rodhaini</name>
    <dbReference type="NCBI Taxonomy" id="6188"/>
    <lineage>
        <taxon>Eukaryota</taxon>
        <taxon>Metazoa</taxon>
        <taxon>Spiralia</taxon>
        <taxon>Lophotrochozoa</taxon>
        <taxon>Platyhelminthes</taxon>
        <taxon>Trematoda</taxon>
        <taxon>Digenea</taxon>
        <taxon>Strigeidida</taxon>
        <taxon>Schistosomatoidea</taxon>
        <taxon>Schistosomatidae</taxon>
        <taxon>Schistosoma</taxon>
    </lineage>
</organism>
<evidence type="ECO:0008006" key="6">
    <source>
        <dbReference type="Google" id="ProtNLM"/>
    </source>
</evidence>
<feature type="compositionally biased region" description="Polar residues" evidence="2">
    <location>
        <begin position="47"/>
        <end position="94"/>
    </location>
</feature>
<evidence type="ECO:0000313" key="3">
    <source>
        <dbReference type="Proteomes" id="UP000050792"/>
    </source>
</evidence>
<reference evidence="3" key="1">
    <citation type="submission" date="2022-06" db="EMBL/GenBank/DDBJ databases">
        <authorList>
            <person name="Berger JAMES D."/>
            <person name="Berger JAMES D."/>
        </authorList>
    </citation>
    <scope>NUCLEOTIDE SEQUENCE [LARGE SCALE GENOMIC DNA]</scope>
</reference>
<reference evidence="4 5" key="2">
    <citation type="submission" date="2023-11" db="UniProtKB">
        <authorList>
            <consortium name="WormBaseParasite"/>
        </authorList>
    </citation>
    <scope>IDENTIFICATION</scope>
</reference>
<accession>A0AA85G900</accession>
<keyword evidence="3" id="KW-1185">Reference proteome</keyword>
<keyword evidence="1" id="KW-0175">Coiled coil</keyword>
<name>A0AA85G900_9TREM</name>
<feature type="region of interest" description="Disordered" evidence="2">
    <location>
        <begin position="433"/>
        <end position="499"/>
    </location>
</feature>
<feature type="compositionally biased region" description="Polar residues" evidence="2">
    <location>
        <begin position="485"/>
        <end position="495"/>
    </location>
</feature>
<feature type="compositionally biased region" description="Polar residues" evidence="2">
    <location>
        <begin position="435"/>
        <end position="444"/>
    </location>
</feature>